<reference evidence="2 3" key="1">
    <citation type="journal article" date="2017" name="Genome Announc.">
        <title>Genome sequence of the saprophytic ascomycete Epicoccum nigrum ICMP 19927 strain isolated from New Zealand.</title>
        <authorList>
            <person name="Fokin M."/>
            <person name="Fleetwood D."/>
            <person name="Weir B.S."/>
            <person name="Villas-Boas S.G."/>
        </authorList>
    </citation>
    <scope>NUCLEOTIDE SEQUENCE [LARGE SCALE GENOMIC DNA]</scope>
    <source>
        <strain evidence="2 3">ICMP 19927</strain>
    </source>
</reference>
<evidence type="ECO:0000313" key="3">
    <source>
        <dbReference type="Proteomes" id="UP000193240"/>
    </source>
</evidence>
<dbReference type="AlphaFoldDB" id="A0A1Y2M7K4"/>
<dbReference type="OMA" id="LACVMRD"/>
<feature type="compositionally biased region" description="Polar residues" evidence="1">
    <location>
        <begin position="92"/>
        <end position="104"/>
    </location>
</feature>
<keyword evidence="3" id="KW-1185">Reference proteome</keyword>
<feature type="region of interest" description="Disordered" evidence="1">
    <location>
        <begin position="1"/>
        <end position="104"/>
    </location>
</feature>
<sequence length="137" mass="14880">MSQQFSTRPAVAPLQSSSAQISAYSSSSSLASPSPQSAAPLTSPTVPSSQQQQFFGSMNQSQQQQSQQQSQLQPQQQEPHPNQLQRHPSYEYQPNRQGAGATQNETAAFLNSAALLAEAAKRASIQCVMRDIEEMEL</sequence>
<organism evidence="2 3">
    <name type="scientific">Epicoccum nigrum</name>
    <name type="common">Soil fungus</name>
    <name type="synonym">Epicoccum purpurascens</name>
    <dbReference type="NCBI Taxonomy" id="105696"/>
    <lineage>
        <taxon>Eukaryota</taxon>
        <taxon>Fungi</taxon>
        <taxon>Dikarya</taxon>
        <taxon>Ascomycota</taxon>
        <taxon>Pezizomycotina</taxon>
        <taxon>Dothideomycetes</taxon>
        <taxon>Pleosporomycetidae</taxon>
        <taxon>Pleosporales</taxon>
        <taxon>Pleosporineae</taxon>
        <taxon>Didymellaceae</taxon>
        <taxon>Epicoccum</taxon>
    </lineage>
</organism>
<protein>
    <submittedName>
        <fullName evidence="2">Uncharacterized protein</fullName>
    </submittedName>
</protein>
<dbReference type="EMBL" id="KZ107840">
    <property type="protein sequence ID" value="OSS51789.1"/>
    <property type="molecule type" value="Genomic_DNA"/>
</dbReference>
<evidence type="ECO:0000313" key="2">
    <source>
        <dbReference type="EMBL" id="OSS51789.1"/>
    </source>
</evidence>
<accession>A0A1Y2M7K4</accession>
<feature type="compositionally biased region" description="Low complexity" evidence="1">
    <location>
        <begin position="14"/>
        <end position="85"/>
    </location>
</feature>
<dbReference type="Proteomes" id="UP000193240">
    <property type="component" value="Unassembled WGS sequence"/>
</dbReference>
<gene>
    <name evidence="2" type="ORF">B5807_03429</name>
</gene>
<evidence type="ECO:0000256" key="1">
    <source>
        <dbReference type="SAM" id="MobiDB-lite"/>
    </source>
</evidence>
<proteinExistence type="predicted"/>
<dbReference type="InParanoid" id="A0A1Y2M7K4"/>
<name>A0A1Y2M7K4_EPING</name>